<dbReference type="InterPro" id="IPR017937">
    <property type="entry name" value="Thioredoxin_CS"/>
</dbReference>
<evidence type="ECO:0000313" key="6">
    <source>
        <dbReference type="EMBL" id="MBE9661092.1"/>
    </source>
</evidence>
<dbReference type="GO" id="GO:0006950">
    <property type="term" value="P:response to stress"/>
    <property type="evidence" value="ECO:0007669"/>
    <property type="project" value="UniProtKB-ARBA"/>
</dbReference>
<evidence type="ECO:0000313" key="7">
    <source>
        <dbReference type="Proteomes" id="UP000622475"/>
    </source>
</evidence>
<evidence type="ECO:0000256" key="4">
    <source>
        <dbReference type="SAM" id="SignalP"/>
    </source>
</evidence>
<feature type="domain" description="Thioredoxin" evidence="5">
    <location>
        <begin position="492"/>
        <end position="638"/>
    </location>
</feature>
<dbReference type="PANTHER" id="PTHR42852:SF17">
    <property type="entry name" value="THIOREDOXIN-LIKE PROTEIN HI_1115"/>
    <property type="match status" value="1"/>
</dbReference>
<dbReference type="SUPFAM" id="SSF52833">
    <property type="entry name" value="Thioredoxin-like"/>
    <property type="match status" value="1"/>
</dbReference>
<dbReference type="SUPFAM" id="SSF48452">
    <property type="entry name" value="TPR-like"/>
    <property type="match status" value="1"/>
</dbReference>
<dbReference type="AlphaFoldDB" id="A0A929KTW0"/>
<reference evidence="6" key="1">
    <citation type="submission" date="2020-10" db="EMBL/GenBank/DDBJ databases">
        <title>Mucilaginibacter mali sp. nov., isolated from rhizosphere soil of apple orchard.</title>
        <authorList>
            <person name="Lee J.-S."/>
            <person name="Kim H.S."/>
            <person name="Kim J.-S."/>
        </authorList>
    </citation>
    <scope>NUCLEOTIDE SEQUENCE</scope>
    <source>
        <strain evidence="6">KCTC 22746</strain>
    </source>
</reference>
<evidence type="ECO:0000256" key="2">
    <source>
        <dbReference type="ARBA" id="ARBA00022748"/>
    </source>
</evidence>
<protein>
    <submittedName>
        <fullName evidence="6">Redoxin family protein</fullName>
    </submittedName>
</protein>
<dbReference type="InterPro" id="IPR013766">
    <property type="entry name" value="Thioredoxin_domain"/>
</dbReference>
<dbReference type="InterPro" id="IPR011990">
    <property type="entry name" value="TPR-like_helical_dom_sf"/>
</dbReference>
<dbReference type="GO" id="GO:0016491">
    <property type="term" value="F:oxidoreductase activity"/>
    <property type="evidence" value="ECO:0007669"/>
    <property type="project" value="InterPro"/>
</dbReference>
<dbReference type="RefSeq" id="WP_194110301.1">
    <property type="nucleotide sequence ID" value="NZ_JADFFL010000002.1"/>
</dbReference>
<dbReference type="PROSITE" id="PS00194">
    <property type="entry name" value="THIOREDOXIN_1"/>
    <property type="match status" value="1"/>
</dbReference>
<accession>A0A929KTW0</accession>
<evidence type="ECO:0000256" key="1">
    <source>
        <dbReference type="ARBA" id="ARBA00004196"/>
    </source>
</evidence>
<dbReference type="InterPro" id="IPR013740">
    <property type="entry name" value="Redoxin"/>
</dbReference>
<evidence type="ECO:0000256" key="3">
    <source>
        <dbReference type="ARBA" id="ARBA00023284"/>
    </source>
</evidence>
<keyword evidence="2" id="KW-0201">Cytochrome c-type biogenesis</keyword>
<keyword evidence="3" id="KW-0676">Redox-active center</keyword>
<dbReference type="InterPro" id="IPR050553">
    <property type="entry name" value="Thioredoxin_ResA/DsbE_sf"/>
</dbReference>
<dbReference type="GO" id="GO:0017004">
    <property type="term" value="P:cytochrome complex assembly"/>
    <property type="evidence" value="ECO:0007669"/>
    <property type="project" value="UniProtKB-KW"/>
</dbReference>
<dbReference type="EMBL" id="JADFFL010000002">
    <property type="protein sequence ID" value="MBE9661092.1"/>
    <property type="molecule type" value="Genomic_DNA"/>
</dbReference>
<dbReference type="CDD" id="cd02966">
    <property type="entry name" value="TlpA_like_family"/>
    <property type="match status" value="1"/>
</dbReference>
<gene>
    <name evidence="6" type="ORF">IRJ16_04285</name>
</gene>
<dbReference type="InterPro" id="IPR036249">
    <property type="entry name" value="Thioredoxin-like_sf"/>
</dbReference>
<feature type="chain" id="PRO_5037693625" evidence="4">
    <location>
        <begin position="23"/>
        <end position="640"/>
    </location>
</feature>
<sequence>MKKALRIFVLILGISLPMLASAQSALTITPEKPERGQVITITYRPGSAGAAIPAGAQDISLVFTYSTFYELPFKLPLTKNGDVWTTTFKLQRYATFATFYVQSGMLTDKPAADQHYAIPVYDKGKRVKSSQLHESYSLSAQLGKSPLLRERQRELILAELEDHPDNYEAQVRLVANSIAGTKDAAERKKLYNESDRIIANYFAADPTNMGRVNSTTMGYLIMGQSSRVDSVHKVVLARYPTSDVAMDLLPSSISKEKDTAKRILKLEHGIAVAKDKKGDGVTALHSELFDYYAARKNTAKALYHARFFRNDNSPHRAKTLKDIAETLTRNHLAPDTALKYAEQAYQIADQFPVGVIRYFPEFGYIPGYVADSTRALKVKQVKANLLSAMAINHLSKKNNTQALKEANEASALSDDKQTLINTGYVYEHLKMPDQAHNAYWKILLNEPSDSSSLAASKRNYLAYKGSDAGYQEKLDQLSVILKVQMRTIVKKEVLNLAGPQLNALTDLQGKPVTADQLKGKIVIMDFWATWCVPCMEELPYLQKVYDQYKNNPKVMFMVINSGARNTIVDAQKWGAEHKQYSFPLYFNNDPNIGEKVGFTLIPTIAVLDADGKMQFRTVGFEGMVLERKLSAQIDLLLEKM</sequence>
<comment type="subcellular location">
    <subcellularLocation>
        <location evidence="1">Cell envelope</location>
    </subcellularLocation>
</comment>
<evidence type="ECO:0000259" key="5">
    <source>
        <dbReference type="PROSITE" id="PS51352"/>
    </source>
</evidence>
<dbReference type="Gene3D" id="3.40.30.10">
    <property type="entry name" value="Glutaredoxin"/>
    <property type="match status" value="1"/>
</dbReference>
<dbReference type="Pfam" id="PF08534">
    <property type="entry name" value="Redoxin"/>
    <property type="match status" value="1"/>
</dbReference>
<proteinExistence type="predicted"/>
<organism evidence="6 7">
    <name type="scientific">Mucilaginibacter myungsuensis</name>
    <dbReference type="NCBI Taxonomy" id="649104"/>
    <lineage>
        <taxon>Bacteria</taxon>
        <taxon>Pseudomonadati</taxon>
        <taxon>Bacteroidota</taxon>
        <taxon>Sphingobacteriia</taxon>
        <taxon>Sphingobacteriales</taxon>
        <taxon>Sphingobacteriaceae</taxon>
        <taxon>Mucilaginibacter</taxon>
    </lineage>
</organism>
<feature type="signal peptide" evidence="4">
    <location>
        <begin position="1"/>
        <end position="22"/>
    </location>
</feature>
<keyword evidence="7" id="KW-1185">Reference proteome</keyword>
<dbReference type="PROSITE" id="PS51352">
    <property type="entry name" value="THIOREDOXIN_2"/>
    <property type="match status" value="1"/>
</dbReference>
<name>A0A929KTW0_9SPHI</name>
<keyword evidence="4" id="KW-0732">Signal</keyword>
<dbReference type="PANTHER" id="PTHR42852">
    <property type="entry name" value="THIOL:DISULFIDE INTERCHANGE PROTEIN DSBE"/>
    <property type="match status" value="1"/>
</dbReference>
<dbReference type="Proteomes" id="UP000622475">
    <property type="component" value="Unassembled WGS sequence"/>
</dbReference>
<dbReference type="Gene3D" id="1.25.40.10">
    <property type="entry name" value="Tetratricopeptide repeat domain"/>
    <property type="match status" value="1"/>
</dbReference>
<comment type="caution">
    <text evidence="6">The sequence shown here is derived from an EMBL/GenBank/DDBJ whole genome shotgun (WGS) entry which is preliminary data.</text>
</comment>
<dbReference type="GO" id="GO:0030313">
    <property type="term" value="C:cell envelope"/>
    <property type="evidence" value="ECO:0007669"/>
    <property type="project" value="UniProtKB-SubCell"/>
</dbReference>